<dbReference type="InterPro" id="IPR013325">
    <property type="entry name" value="RNA_pol_sigma_r2"/>
</dbReference>
<dbReference type="InterPro" id="IPR013324">
    <property type="entry name" value="RNA_pol_sigma_r3/r4-like"/>
</dbReference>
<sequence>MASPLNESPPPTGPDEEALVGRAVQGDQAALETLLVGRHDQLLRFIERSVPANLQAKVAADDLLQQTYLQVFKSIGSFESKGPGAFFAWLKTIASRKLIDATRSRGREQLAKQAGAPAGSASQSGYQSLMGAVAEGGPGAGTLAMSGELRGAFQVALANLPDNYREIVQLRYLDDLSLEEVAERLSVSTGAARGLCHRARQALRDEIMRLSRFI</sequence>
<evidence type="ECO:0000256" key="2">
    <source>
        <dbReference type="ARBA" id="ARBA00023015"/>
    </source>
</evidence>
<dbReference type="PANTHER" id="PTHR43133">
    <property type="entry name" value="RNA POLYMERASE ECF-TYPE SIGMA FACTO"/>
    <property type="match status" value="1"/>
</dbReference>
<keyword evidence="5" id="KW-0804">Transcription</keyword>
<keyword evidence="9" id="KW-1185">Reference proteome</keyword>
<dbReference type="Proteomes" id="UP000317421">
    <property type="component" value="Unassembled WGS sequence"/>
</dbReference>
<accession>A0A5C6A9G0</accession>
<feature type="domain" description="RNA polymerase sigma-70 region 4" evidence="7">
    <location>
        <begin position="156"/>
        <end position="204"/>
    </location>
</feature>
<evidence type="ECO:0000256" key="1">
    <source>
        <dbReference type="ARBA" id="ARBA00010641"/>
    </source>
</evidence>
<dbReference type="InterPro" id="IPR014284">
    <property type="entry name" value="RNA_pol_sigma-70_dom"/>
</dbReference>
<dbReference type="Gene3D" id="1.10.1740.10">
    <property type="match status" value="1"/>
</dbReference>
<evidence type="ECO:0000313" key="9">
    <source>
        <dbReference type="Proteomes" id="UP000317421"/>
    </source>
</evidence>
<dbReference type="GO" id="GO:0016987">
    <property type="term" value="F:sigma factor activity"/>
    <property type="evidence" value="ECO:0007669"/>
    <property type="project" value="UniProtKB-KW"/>
</dbReference>
<evidence type="ECO:0000259" key="7">
    <source>
        <dbReference type="Pfam" id="PF04545"/>
    </source>
</evidence>
<dbReference type="InterPro" id="IPR039425">
    <property type="entry name" value="RNA_pol_sigma-70-like"/>
</dbReference>
<name>A0A5C6A9G0_9BACT</name>
<dbReference type="Pfam" id="PF04542">
    <property type="entry name" value="Sigma70_r2"/>
    <property type="match status" value="1"/>
</dbReference>
<keyword evidence="3" id="KW-0731">Sigma factor</keyword>
<dbReference type="CDD" id="cd06171">
    <property type="entry name" value="Sigma70_r4"/>
    <property type="match status" value="1"/>
</dbReference>
<feature type="domain" description="RNA polymerase sigma-70 region 2" evidence="6">
    <location>
        <begin position="36"/>
        <end position="107"/>
    </location>
</feature>
<dbReference type="Pfam" id="PF04545">
    <property type="entry name" value="Sigma70_r4"/>
    <property type="match status" value="1"/>
</dbReference>
<dbReference type="AlphaFoldDB" id="A0A5C6A9G0"/>
<dbReference type="GO" id="GO:0003677">
    <property type="term" value="F:DNA binding"/>
    <property type="evidence" value="ECO:0007669"/>
    <property type="project" value="UniProtKB-KW"/>
</dbReference>
<dbReference type="GO" id="GO:0006352">
    <property type="term" value="P:DNA-templated transcription initiation"/>
    <property type="evidence" value="ECO:0007669"/>
    <property type="project" value="InterPro"/>
</dbReference>
<comment type="similarity">
    <text evidence="1">Belongs to the sigma-70 factor family. ECF subfamily.</text>
</comment>
<dbReference type="PANTHER" id="PTHR43133:SF51">
    <property type="entry name" value="RNA POLYMERASE SIGMA FACTOR"/>
    <property type="match status" value="1"/>
</dbReference>
<evidence type="ECO:0000256" key="3">
    <source>
        <dbReference type="ARBA" id="ARBA00023082"/>
    </source>
</evidence>
<dbReference type="InterPro" id="IPR036388">
    <property type="entry name" value="WH-like_DNA-bd_sf"/>
</dbReference>
<proteinExistence type="inferred from homology"/>
<organism evidence="8 9">
    <name type="scientific">Botrimarina colliarenosi</name>
    <dbReference type="NCBI Taxonomy" id="2528001"/>
    <lineage>
        <taxon>Bacteria</taxon>
        <taxon>Pseudomonadati</taxon>
        <taxon>Planctomycetota</taxon>
        <taxon>Planctomycetia</taxon>
        <taxon>Pirellulales</taxon>
        <taxon>Lacipirellulaceae</taxon>
        <taxon>Botrimarina</taxon>
    </lineage>
</organism>
<gene>
    <name evidence="8" type="primary">rpoE_3</name>
    <name evidence="8" type="ORF">Pla108_31580</name>
</gene>
<dbReference type="OrthoDB" id="9795666at2"/>
<comment type="caution">
    <text evidence="8">The sequence shown here is derived from an EMBL/GenBank/DDBJ whole genome shotgun (WGS) entry which is preliminary data.</text>
</comment>
<dbReference type="NCBIfam" id="TIGR02937">
    <property type="entry name" value="sigma70-ECF"/>
    <property type="match status" value="1"/>
</dbReference>
<evidence type="ECO:0000313" key="8">
    <source>
        <dbReference type="EMBL" id="TWT96076.1"/>
    </source>
</evidence>
<evidence type="ECO:0000256" key="5">
    <source>
        <dbReference type="ARBA" id="ARBA00023163"/>
    </source>
</evidence>
<evidence type="ECO:0000256" key="4">
    <source>
        <dbReference type="ARBA" id="ARBA00023125"/>
    </source>
</evidence>
<dbReference type="RefSeq" id="WP_146445865.1">
    <property type="nucleotide sequence ID" value="NZ_SJPR01000004.1"/>
</dbReference>
<dbReference type="InterPro" id="IPR007627">
    <property type="entry name" value="RNA_pol_sigma70_r2"/>
</dbReference>
<dbReference type="InterPro" id="IPR007630">
    <property type="entry name" value="RNA_pol_sigma70_r4"/>
</dbReference>
<protein>
    <submittedName>
        <fullName evidence="8">ECF RNA polymerase sigma-E factor</fullName>
    </submittedName>
</protein>
<evidence type="ECO:0000259" key="6">
    <source>
        <dbReference type="Pfam" id="PF04542"/>
    </source>
</evidence>
<dbReference type="Gene3D" id="1.10.10.10">
    <property type="entry name" value="Winged helix-like DNA-binding domain superfamily/Winged helix DNA-binding domain"/>
    <property type="match status" value="1"/>
</dbReference>
<dbReference type="SUPFAM" id="SSF88659">
    <property type="entry name" value="Sigma3 and sigma4 domains of RNA polymerase sigma factors"/>
    <property type="match status" value="1"/>
</dbReference>
<dbReference type="SUPFAM" id="SSF88946">
    <property type="entry name" value="Sigma2 domain of RNA polymerase sigma factors"/>
    <property type="match status" value="1"/>
</dbReference>
<dbReference type="EMBL" id="SJPR01000004">
    <property type="protein sequence ID" value="TWT96076.1"/>
    <property type="molecule type" value="Genomic_DNA"/>
</dbReference>
<reference evidence="8 9" key="1">
    <citation type="submission" date="2019-02" db="EMBL/GenBank/DDBJ databases">
        <title>Deep-cultivation of Planctomycetes and their phenomic and genomic characterization uncovers novel biology.</title>
        <authorList>
            <person name="Wiegand S."/>
            <person name="Jogler M."/>
            <person name="Boedeker C."/>
            <person name="Pinto D."/>
            <person name="Vollmers J."/>
            <person name="Rivas-Marin E."/>
            <person name="Kohn T."/>
            <person name="Peeters S.H."/>
            <person name="Heuer A."/>
            <person name="Rast P."/>
            <person name="Oberbeckmann S."/>
            <person name="Bunk B."/>
            <person name="Jeske O."/>
            <person name="Meyerdierks A."/>
            <person name="Storesund J.E."/>
            <person name="Kallscheuer N."/>
            <person name="Luecker S."/>
            <person name="Lage O.M."/>
            <person name="Pohl T."/>
            <person name="Merkel B.J."/>
            <person name="Hornburger P."/>
            <person name="Mueller R.-W."/>
            <person name="Bruemmer F."/>
            <person name="Labrenz M."/>
            <person name="Spormann A.M."/>
            <person name="Op Den Camp H."/>
            <person name="Overmann J."/>
            <person name="Amann R."/>
            <person name="Jetten M.S.M."/>
            <person name="Mascher T."/>
            <person name="Medema M.H."/>
            <person name="Devos D.P."/>
            <person name="Kaster A.-K."/>
            <person name="Ovreas L."/>
            <person name="Rohde M."/>
            <person name="Galperin M.Y."/>
            <person name="Jogler C."/>
        </authorList>
    </citation>
    <scope>NUCLEOTIDE SEQUENCE [LARGE SCALE GENOMIC DNA]</scope>
    <source>
        <strain evidence="8 9">Pla108</strain>
    </source>
</reference>
<keyword evidence="4" id="KW-0238">DNA-binding</keyword>
<keyword evidence="2" id="KW-0805">Transcription regulation</keyword>